<sequence>MILTPLLLIPRCYRPTPTLSKQNMILISQMGEMNLLIRNGKMWAWLQNLYADHILKLTSMVFLREEVKSLPTQHDLETPSYCLSLVELRNCLCCVILIIVSTLILVFLKNWVYFVDTYNLKMILVWKYVEFLIQSGTQLDFYKPKKKKFRVINVYSN</sequence>
<name>A0A9J6B6P9_SOLCO</name>
<proteinExistence type="predicted"/>
<gene>
    <name evidence="2" type="ORF">H5410_004186</name>
</gene>
<dbReference type="Proteomes" id="UP000824120">
    <property type="component" value="Chromosome 1"/>
</dbReference>
<keyword evidence="1" id="KW-1133">Transmembrane helix</keyword>
<keyword evidence="1" id="KW-0472">Membrane</keyword>
<feature type="transmembrane region" description="Helical" evidence="1">
    <location>
        <begin position="91"/>
        <end position="112"/>
    </location>
</feature>
<dbReference type="EMBL" id="JACXVP010000001">
    <property type="protein sequence ID" value="KAG5632469.1"/>
    <property type="molecule type" value="Genomic_DNA"/>
</dbReference>
<evidence type="ECO:0000256" key="1">
    <source>
        <dbReference type="SAM" id="Phobius"/>
    </source>
</evidence>
<keyword evidence="3" id="KW-1185">Reference proteome</keyword>
<evidence type="ECO:0000313" key="2">
    <source>
        <dbReference type="EMBL" id="KAG5632469.1"/>
    </source>
</evidence>
<feature type="non-terminal residue" evidence="2">
    <location>
        <position position="1"/>
    </location>
</feature>
<organism evidence="2 3">
    <name type="scientific">Solanum commersonii</name>
    <name type="common">Commerson's wild potato</name>
    <name type="synonym">Commerson's nightshade</name>
    <dbReference type="NCBI Taxonomy" id="4109"/>
    <lineage>
        <taxon>Eukaryota</taxon>
        <taxon>Viridiplantae</taxon>
        <taxon>Streptophyta</taxon>
        <taxon>Embryophyta</taxon>
        <taxon>Tracheophyta</taxon>
        <taxon>Spermatophyta</taxon>
        <taxon>Magnoliopsida</taxon>
        <taxon>eudicotyledons</taxon>
        <taxon>Gunneridae</taxon>
        <taxon>Pentapetalae</taxon>
        <taxon>asterids</taxon>
        <taxon>lamiids</taxon>
        <taxon>Solanales</taxon>
        <taxon>Solanaceae</taxon>
        <taxon>Solanoideae</taxon>
        <taxon>Solaneae</taxon>
        <taxon>Solanum</taxon>
    </lineage>
</organism>
<comment type="caution">
    <text evidence="2">The sequence shown here is derived from an EMBL/GenBank/DDBJ whole genome shotgun (WGS) entry which is preliminary data.</text>
</comment>
<reference evidence="2 3" key="1">
    <citation type="submission" date="2020-09" db="EMBL/GenBank/DDBJ databases">
        <title>De no assembly of potato wild relative species, Solanum commersonii.</title>
        <authorList>
            <person name="Cho K."/>
        </authorList>
    </citation>
    <scope>NUCLEOTIDE SEQUENCE [LARGE SCALE GENOMIC DNA]</scope>
    <source>
        <strain evidence="2">LZ3.2</strain>
        <tissue evidence="2">Leaf</tissue>
    </source>
</reference>
<protein>
    <submittedName>
        <fullName evidence="2">Uncharacterized protein</fullName>
    </submittedName>
</protein>
<keyword evidence="1" id="KW-0812">Transmembrane</keyword>
<accession>A0A9J6B6P9</accession>
<dbReference type="AlphaFoldDB" id="A0A9J6B6P9"/>
<evidence type="ECO:0000313" key="3">
    <source>
        <dbReference type="Proteomes" id="UP000824120"/>
    </source>
</evidence>